<dbReference type="SMART" id="SM00320">
    <property type="entry name" value="WD40"/>
    <property type="match status" value="2"/>
</dbReference>
<dbReference type="AlphaFoldDB" id="A0A956LYK9"/>
<evidence type="ECO:0000313" key="4">
    <source>
        <dbReference type="Proteomes" id="UP000697710"/>
    </source>
</evidence>
<evidence type="ECO:0000256" key="2">
    <source>
        <dbReference type="SAM" id="Phobius"/>
    </source>
</evidence>
<keyword evidence="2" id="KW-0812">Transmembrane</keyword>
<organism evidence="3 4">
    <name type="scientific">Eiseniibacteriota bacterium</name>
    <dbReference type="NCBI Taxonomy" id="2212470"/>
    <lineage>
        <taxon>Bacteria</taxon>
        <taxon>Candidatus Eiseniibacteriota</taxon>
    </lineage>
</organism>
<dbReference type="Gene3D" id="2.130.10.10">
    <property type="entry name" value="YVTN repeat-like/Quinoprotein amine dehydrogenase"/>
    <property type="match status" value="2"/>
</dbReference>
<dbReference type="PROSITE" id="PS50082">
    <property type="entry name" value="WD_REPEATS_2"/>
    <property type="match status" value="2"/>
</dbReference>
<feature type="repeat" description="WD" evidence="1">
    <location>
        <begin position="403"/>
        <end position="431"/>
    </location>
</feature>
<protein>
    <recommendedName>
        <fullName evidence="5">Protein kinase domain-containing protein</fullName>
    </recommendedName>
</protein>
<name>A0A956LYK9_UNCEI</name>
<accession>A0A956LYK9</accession>
<reference evidence="3" key="1">
    <citation type="submission" date="2020-04" db="EMBL/GenBank/DDBJ databases">
        <authorList>
            <person name="Zhang T."/>
        </authorList>
    </citation>
    <scope>NUCLEOTIDE SEQUENCE</scope>
    <source>
        <strain evidence="3">HKST-UBA01</strain>
    </source>
</reference>
<proteinExistence type="predicted"/>
<dbReference type="PROSITE" id="PS50294">
    <property type="entry name" value="WD_REPEATS_REGION"/>
    <property type="match status" value="1"/>
</dbReference>
<dbReference type="Pfam" id="PF00400">
    <property type="entry name" value="WD40"/>
    <property type="match status" value="2"/>
</dbReference>
<dbReference type="SUPFAM" id="SSF69322">
    <property type="entry name" value="Tricorn protease domain 2"/>
    <property type="match status" value="1"/>
</dbReference>
<feature type="transmembrane region" description="Helical" evidence="2">
    <location>
        <begin position="129"/>
        <end position="149"/>
    </location>
</feature>
<feature type="non-terminal residue" evidence="3">
    <location>
        <position position="1"/>
    </location>
</feature>
<sequence>LGVLLYELLVGVLPFARAQRSLPGLALHLRALSEGDLLAPSARLRGLREEAATSAARRRTDATGLRRALRGDLDWIVLRALAPERTRRYDSAKELGADVERHLAHEPVEAGPPTRRYVLRKFVRRHRTGVTAGAVALVSLLILAVILSLQAQRVARARDVAIRERDRAEAAHLYTLAENETVPSRALAYAMRSLELADQEHVRRLALAKLGQGPAYSHFYTPTEPEVFNPWAVDFSEDGRWLVVGWSHEGYVLLFPLPDGDPIRLVGHDAWIYEAQFTADSRRLVTGAYDGTVRVWSVPSGTQEALLDVGTITVLRLRVLEDRPEVIVWTAAEGKVEFHRWNYETGEDRTIATWPQRSDLFGDVARVDVDPTGSWALVSRGGDLRMLAVEDLDAEGRLLPGVHRDSINFVTISPRGRTFAAASLDGDVTVWRTPTKPDSPAELLQVRHRDGVEDVLGLGIDPDERFVWLGSRAGIDLFDMSTPPGAASLSLQPRRPWWGFRCAFHRSEPSVVTTGTNSILGAWSLARPFPIVLRPEHDPRSLFFAHDGAWLAVACSGGIWTWPLDPAHGLGPRQVLARAHHEFWELCGDDHGRFLFTTAA</sequence>
<evidence type="ECO:0008006" key="5">
    <source>
        <dbReference type="Google" id="ProtNLM"/>
    </source>
</evidence>
<keyword evidence="2" id="KW-0472">Membrane</keyword>
<feature type="non-terminal residue" evidence="3">
    <location>
        <position position="600"/>
    </location>
</feature>
<keyword evidence="2" id="KW-1133">Transmembrane helix</keyword>
<dbReference type="EMBL" id="JAGQHR010000154">
    <property type="protein sequence ID" value="MCA9727382.1"/>
    <property type="molecule type" value="Genomic_DNA"/>
</dbReference>
<dbReference type="InterPro" id="IPR001680">
    <property type="entry name" value="WD40_rpt"/>
</dbReference>
<feature type="repeat" description="WD" evidence="1">
    <location>
        <begin position="265"/>
        <end position="306"/>
    </location>
</feature>
<keyword evidence="1" id="KW-0853">WD repeat</keyword>
<evidence type="ECO:0000256" key="1">
    <source>
        <dbReference type="PROSITE-ProRule" id="PRU00221"/>
    </source>
</evidence>
<dbReference type="Proteomes" id="UP000697710">
    <property type="component" value="Unassembled WGS sequence"/>
</dbReference>
<dbReference type="InterPro" id="IPR015943">
    <property type="entry name" value="WD40/YVTN_repeat-like_dom_sf"/>
</dbReference>
<comment type="caution">
    <text evidence="3">The sequence shown here is derived from an EMBL/GenBank/DDBJ whole genome shotgun (WGS) entry which is preliminary data.</text>
</comment>
<gene>
    <name evidence="3" type="ORF">KC729_06840</name>
</gene>
<dbReference type="PANTHER" id="PTHR19879">
    <property type="entry name" value="TRANSCRIPTION INITIATION FACTOR TFIID"/>
    <property type="match status" value="1"/>
</dbReference>
<dbReference type="Gene3D" id="1.10.510.10">
    <property type="entry name" value="Transferase(Phosphotransferase) domain 1"/>
    <property type="match status" value="1"/>
</dbReference>
<dbReference type="PANTHER" id="PTHR19879:SF9">
    <property type="entry name" value="TRANSCRIPTION INITIATION FACTOR TFIID SUBUNIT 5"/>
    <property type="match status" value="1"/>
</dbReference>
<evidence type="ECO:0000313" key="3">
    <source>
        <dbReference type="EMBL" id="MCA9727382.1"/>
    </source>
</evidence>
<reference evidence="3" key="2">
    <citation type="journal article" date="2021" name="Microbiome">
        <title>Successional dynamics and alternative stable states in a saline activated sludge microbial community over 9 years.</title>
        <authorList>
            <person name="Wang Y."/>
            <person name="Ye J."/>
            <person name="Ju F."/>
            <person name="Liu L."/>
            <person name="Boyd J.A."/>
            <person name="Deng Y."/>
            <person name="Parks D.H."/>
            <person name="Jiang X."/>
            <person name="Yin X."/>
            <person name="Woodcroft B.J."/>
            <person name="Tyson G.W."/>
            <person name="Hugenholtz P."/>
            <person name="Polz M.F."/>
            <person name="Zhang T."/>
        </authorList>
    </citation>
    <scope>NUCLEOTIDE SEQUENCE</scope>
    <source>
        <strain evidence="3">HKST-UBA01</strain>
    </source>
</reference>